<proteinExistence type="predicted"/>
<keyword evidence="3" id="KW-1185">Reference proteome</keyword>
<evidence type="ECO:0000313" key="2">
    <source>
        <dbReference type="EMBL" id="GIY65770.1"/>
    </source>
</evidence>
<dbReference type="AlphaFoldDB" id="A0AAV4V734"/>
<sequence length="143" mass="16228">MKPRAAENRDFSFNSFLKISWLQTNEWEGDACDFQPLRSTGECCGSPGAAVCCAWAVRWGCLHKIVLGARKREWKALSFLRKDIKELVSETVVCVNGFSFIQVRHQVMLRLFCAPKAEISVKKCKLDLLKMSHIIRCNGFGTL</sequence>
<name>A0AAV4V734_9ARAC</name>
<gene>
    <name evidence="1" type="ORF">CDAR_188341</name>
    <name evidence="2" type="ORF">CDAR_188471</name>
</gene>
<protein>
    <submittedName>
        <fullName evidence="1">Uncharacterized protein</fullName>
    </submittedName>
</protein>
<dbReference type="EMBL" id="BPLQ01012467">
    <property type="protein sequence ID" value="GIY65770.1"/>
    <property type="molecule type" value="Genomic_DNA"/>
</dbReference>
<evidence type="ECO:0000313" key="3">
    <source>
        <dbReference type="Proteomes" id="UP001054837"/>
    </source>
</evidence>
<organism evidence="1 3">
    <name type="scientific">Caerostris darwini</name>
    <dbReference type="NCBI Taxonomy" id="1538125"/>
    <lineage>
        <taxon>Eukaryota</taxon>
        <taxon>Metazoa</taxon>
        <taxon>Ecdysozoa</taxon>
        <taxon>Arthropoda</taxon>
        <taxon>Chelicerata</taxon>
        <taxon>Arachnida</taxon>
        <taxon>Araneae</taxon>
        <taxon>Araneomorphae</taxon>
        <taxon>Entelegynae</taxon>
        <taxon>Araneoidea</taxon>
        <taxon>Araneidae</taxon>
        <taxon>Caerostris</taxon>
    </lineage>
</organism>
<dbReference type="Proteomes" id="UP001054837">
    <property type="component" value="Unassembled WGS sequence"/>
</dbReference>
<evidence type="ECO:0000313" key="1">
    <source>
        <dbReference type="EMBL" id="GIY65746.1"/>
    </source>
</evidence>
<accession>A0AAV4V734</accession>
<reference evidence="1 3" key="1">
    <citation type="submission" date="2021-06" db="EMBL/GenBank/DDBJ databases">
        <title>Caerostris darwini draft genome.</title>
        <authorList>
            <person name="Kono N."/>
            <person name="Arakawa K."/>
        </authorList>
    </citation>
    <scope>NUCLEOTIDE SEQUENCE [LARGE SCALE GENOMIC DNA]</scope>
</reference>
<comment type="caution">
    <text evidence="1">The sequence shown here is derived from an EMBL/GenBank/DDBJ whole genome shotgun (WGS) entry which is preliminary data.</text>
</comment>
<dbReference type="EMBL" id="BPLQ01012467">
    <property type="protein sequence ID" value="GIY65746.1"/>
    <property type="molecule type" value="Genomic_DNA"/>
</dbReference>